<feature type="compositionally biased region" description="Polar residues" evidence="1">
    <location>
        <begin position="7"/>
        <end position="32"/>
    </location>
</feature>
<dbReference type="KEGG" id="ccp:CHC_T00005925001"/>
<dbReference type="RefSeq" id="XP_005717585.1">
    <property type="nucleotide sequence ID" value="XM_005717528.1"/>
</dbReference>
<feature type="region of interest" description="Disordered" evidence="1">
    <location>
        <begin position="1"/>
        <end position="45"/>
    </location>
</feature>
<dbReference type="OrthoDB" id="10633040at2759"/>
<organism evidence="2 3">
    <name type="scientific">Chondrus crispus</name>
    <name type="common">Carrageen Irish moss</name>
    <name type="synonym">Polymorpha crispa</name>
    <dbReference type="NCBI Taxonomy" id="2769"/>
    <lineage>
        <taxon>Eukaryota</taxon>
        <taxon>Rhodophyta</taxon>
        <taxon>Florideophyceae</taxon>
        <taxon>Rhodymeniophycidae</taxon>
        <taxon>Gigartinales</taxon>
        <taxon>Gigartinaceae</taxon>
        <taxon>Chondrus</taxon>
    </lineage>
</organism>
<dbReference type="EMBL" id="HG001864">
    <property type="protein sequence ID" value="CDF37714.1"/>
    <property type="molecule type" value="Genomic_DNA"/>
</dbReference>
<dbReference type="GeneID" id="17325301"/>
<dbReference type="AlphaFoldDB" id="R7QI07"/>
<evidence type="ECO:0000256" key="1">
    <source>
        <dbReference type="SAM" id="MobiDB-lite"/>
    </source>
</evidence>
<dbReference type="InterPro" id="IPR035979">
    <property type="entry name" value="RBD_domain_sf"/>
</dbReference>
<evidence type="ECO:0008006" key="4">
    <source>
        <dbReference type="Google" id="ProtNLM"/>
    </source>
</evidence>
<dbReference type="InterPro" id="IPR012677">
    <property type="entry name" value="Nucleotide-bd_a/b_plait_sf"/>
</dbReference>
<name>R7QI07_CHOCR</name>
<dbReference type="STRING" id="2769.R7QI07"/>
<evidence type="ECO:0000313" key="2">
    <source>
        <dbReference type="EMBL" id="CDF37714.1"/>
    </source>
</evidence>
<keyword evidence="3" id="KW-1185">Reference proteome</keyword>
<reference evidence="3" key="1">
    <citation type="journal article" date="2013" name="Proc. Natl. Acad. Sci. U.S.A.">
        <title>Genome structure and metabolic features in the red seaweed Chondrus crispus shed light on evolution of the Archaeplastida.</title>
        <authorList>
            <person name="Collen J."/>
            <person name="Porcel B."/>
            <person name="Carre W."/>
            <person name="Ball S.G."/>
            <person name="Chaparro C."/>
            <person name="Tonon T."/>
            <person name="Barbeyron T."/>
            <person name="Michel G."/>
            <person name="Noel B."/>
            <person name="Valentin K."/>
            <person name="Elias M."/>
            <person name="Artiguenave F."/>
            <person name="Arun A."/>
            <person name="Aury J.M."/>
            <person name="Barbosa-Neto J.F."/>
            <person name="Bothwell J.H."/>
            <person name="Bouget F.Y."/>
            <person name="Brillet L."/>
            <person name="Cabello-Hurtado F."/>
            <person name="Capella-Gutierrez S."/>
            <person name="Charrier B."/>
            <person name="Cladiere L."/>
            <person name="Cock J.M."/>
            <person name="Coelho S.M."/>
            <person name="Colleoni C."/>
            <person name="Czjzek M."/>
            <person name="Da Silva C."/>
            <person name="Delage L."/>
            <person name="Denoeud F."/>
            <person name="Deschamps P."/>
            <person name="Dittami S.M."/>
            <person name="Gabaldon T."/>
            <person name="Gachon C.M."/>
            <person name="Groisillier A."/>
            <person name="Herve C."/>
            <person name="Jabbari K."/>
            <person name="Katinka M."/>
            <person name="Kloareg B."/>
            <person name="Kowalczyk N."/>
            <person name="Labadie K."/>
            <person name="Leblanc C."/>
            <person name="Lopez P.J."/>
            <person name="McLachlan D.H."/>
            <person name="Meslet-Cladiere L."/>
            <person name="Moustafa A."/>
            <person name="Nehr Z."/>
            <person name="Nyvall Collen P."/>
            <person name="Panaud O."/>
            <person name="Partensky F."/>
            <person name="Poulain J."/>
            <person name="Rensing S.A."/>
            <person name="Rousvoal S."/>
            <person name="Samson G."/>
            <person name="Symeonidi A."/>
            <person name="Weissenbach J."/>
            <person name="Zambounis A."/>
            <person name="Wincker P."/>
            <person name="Boyen C."/>
        </authorList>
    </citation>
    <scope>NUCLEOTIDE SEQUENCE [LARGE SCALE GENOMIC DNA]</scope>
    <source>
        <strain evidence="3">cv. Stackhouse</strain>
    </source>
</reference>
<dbReference type="SUPFAM" id="SSF54928">
    <property type="entry name" value="RNA-binding domain, RBD"/>
    <property type="match status" value="1"/>
</dbReference>
<evidence type="ECO:0000313" key="3">
    <source>
        <dbReference type="Proteomes" id="UP000012073"/>
    </source>
</evidence>
<accession>R7QI07</accession>
<gene>
    <name evidence="2" type="ORF">CHC_T00005925001</name>
</gene>
<dbReference type="Gramene" id="CDF37714">
    <property type="protein sequence ID" value="CDF37714"/>
    <property type="gene ID" value="CHC_T00005925001"/>
</dbReference>
<feature type="region of interest" description="Disordered" evidence="1">
    <location>
        <begin position="134"/>
        <end position="164"/>
    </location>
</feature>
<feature type="compositionally biased region" description="Basic residues" evidence="1">
    <location>
        <begin position="33"/>
        <end position="43"/>
    </location>
</feature>
<sequence>MPPIASEETSSRPPAASHTSTSRAPTTAQNGHRPTHVGSRGHPRVFGPTAVIQLGTLSSAQLQDTRALAGSLREEFNMYGFKVRHVDVKAQKSIAFIEYETIEGVRAAVAAWANGARQEGAFAGIPLNVTEKRPYNKWRPGSARGGRGGARGGRRNRPASTPLS</sequence>
<dbReference type="Proteomes" id="UP000012073">
    <property type="component" value="Unassembled WGS sequence"/>
</dbReference>
<proteinExistence type="predicted"/>
<dbReference type="Gene3D" id="3.30.70.330">
    <property type="match status" value="1"/>
</dbReference>
<dbReference type="GO" id="GO:0003676">
    <property type="term" value="F:nucleic acid binding"/>
    <property type="evidence" value="ECO:0007669"/>
    <property type="project" value="InterPro"/>
</dbReference>
<protein>
    <recommendedName>
        <fullName evidence="4">RRM domain-containing protein</fullName>
    </recommendedName>
</protein>